<dbReference type="Gene3D" id="3.40.50.410">
    <property type="entry name" value="von Willebrand factor, type A domain"/>
    <property type="match status" value="1"/>
</dbReference>
<dbReference type="InterPro" id="IPR002035">
    <property type="entry name" value="VWF_A"/>
</dbReference>
<name>A0A9W9ZGN1_9CNID</name>
<dbReference type="InterPro" id="IPR050525">
    <property type="entry name" value="ECM_Assembly_Org"/>
</dbReference>
<feature type="domain" description="VWFA" evidence="1">
    <location>
        <begin position="22"/>
        <end position="200"/>
    </location>
</feature>
<dbReference type="AlphaFoldDB" id="A0A9W9ZGN1"/>
<sequence>MKKNPTTTKRHGDGKLCHTPLDIITALDASGSVLKENWQTSVNFAGQLAKQLLAFNDESRVGVIDFSEVANEAIPPSSDQMFIEQKLVNLKNLYQNGITRTELALNKASEIFLRINRASAKKLLIIVTDGRTTPHDNKQGVELLQGPVQNLKENGVHIIAVGVGNLVNNDELNFMATDPNDENVFHIDDYDKLLNMVDTVSQVVCTDKAPQSETLTIAPAPEPDNPTCPVTYTKLGCLKDDMISPRPLPELLFTDRDPTVKKYSNIPIDWTNWNSYIKDLVCRCAKEAKVRNFDIFSIQFYGECWSGPKAGETYNRVGHVDTCKNT</sequence>
<dbReference type="PANTHER" id="PTHR24020:SF20">
    <property type="entry name" value="PH DOMAIN-CONTAINING PROTEIN"/>
    <property type="match status" value="1"/>
</dbReference>
<dbReference type="OrthoDB" id="687730at2759"/>
<keyword evidence="3" id="KW-1185">Reference proteome</keyword>
<dbReference type="PROSITE" id="PS50234">
    <property type="entry name" value="VWFA"/>
    <property type="match status" value="1"/>
</dbReference>
<dbReference type="SUPFAM" id="SSF53300">
    <property type="entry name" value="vWA-like"/>
    <property type="match status" value="1"/>
</dbReference>
<accession>A0A9W9ZGN1</accession>
<gene>
    <name evidence="2" type="ORF">OS493_001472</name>
</gene>
<comment type="caution">
    <text evidence="2">The sequence shown here is derived from an EMBL/GenBank/DDBJ whole genome shotgun (WGS) entry which is preliminary data.</text>
</comment>
<dbReference type="PRINTS" id="PR00453">
    <property type="entry name" value="VWFADOMAIN"/>
</dbReference>
<evidence type="ECO:0000313" key="2">
    <source>
        <dbReference type="EMBL" id="KAJ7381347.1"/>
    </source>
</evidence>
<dbReference type="Pfam" id="PF00092">
    <property type="entry name" value="VWA"/>
    <property type="match status" value="1"/>
</dbReference>
<dbReference type="SMART" id="SM00327">
    <property type="entry name" value="VWA"/>
    <property type="match status" value="1"/>
</dbReference>
<dbReference type="CDD" id="cd00198">
    <property type="entry name" value="vWFA"/>
    <property type="match status" value="1"/>
</dbReference>
<organism evidence="2 3">
    <name type="scientific">Desmophyllum pertusum</name>
    <dbReference type="NCBI Taxonomy" id="174260"/>
    <lineage>
        <taxon>Eukaryota</taxon>
        <taxon>Metazoa</taxon>
        <taxon>Cnidaria</taxon>
        <taxon>Anthozoa</taxon>
        <taxon>Hexacorallia</taxon>
        <taxon>Scleractinia</taxon>
        <taxon>Caryophylliina</taxon>
        <taxon>Caryophylliidae</taxon>
        <taxon>Desmophyllum</taxon>
    </lineage>
</organism>
<dbReference type="Proteomes" id="UP001163046">
    <property type="component" value="Unassembled WGS sequence"/>
</dbReference>
<evidence type="ECO:0000313" key="3">
    <source>
        <dbReference type="Proteomes" id="UP001163046"/>
    </source>
</evidence>
<dbReference type="EMBL" id="MU826350">
    <property type="protein sequence ID" value="KAJ7381347.1"/>
    <property type="molecule type" value="Genomic_DNA"/>
</dbReference>
<reference evidence="2" key="1">
    <citation type="submission" date="2023-01" db="EMBL/GenBank/DDBJ databases">
        <title>Genome assembly of the deep-sea coral Lophelia pertusa.</title>
        <authorList>
            <person name="Herrera S."/>
            <person name="Cordes E."/>
        </authorList>
    </citation>
    <scope>NUCLEOTIDE SEQUENCE</scope>
    <source>
        <strain evidence="2">USNM1676648</strain>
        <tissue evidence="2">Polyp</tissue>
    </source>
</reference>
<protein>
    <recommendedName>
        <fullName evidence="1">VWFA domain-containing protein</fullName>
    </recommendedName>
</protein>
<dbReference type="InterPro" id="IPR036465">
    <property type="entry name" value="vWFA_dom_sf"/>
</dbReference>
<evidence type="ECO:0000259" key="1">
    <source>
        <dbReference type="PROSITE" id="PS50234"/>
    </source>
</evidence>
<proteinExistence type="predicted"/>
<dbReference type="PANTHER" id="PTHR24020">
    <property type="entry name" value="COLLAGEN ALPHA"/>
    <property type="match status" value="1"/>
</dbReference>